<evidence type="ECO:0000313" key="1">
    <source>
        <dbReference type="EMBL" id="VEL10977.1"/>
    </source>
</evidence>
<protein>
    <submittedName>
        <fullName evidence="1">Uncharacterized protein</fullName>
    </submittedName>
</protein>
<comment type="caution">
    <text evidence="1">The sequence shown here is derived from an EMBL/GenBank/DDBJ whole genome shotgun (WGS) entry which is preliminary data.</text>
</comment>
<dbReference type="InterPro" id="IPR036378">
    <property type="entry name" value="FAS1_dom_sf"/>
</dbReference>
<dbReference type="OrthoDB" id="286301at2759"/>
<accession>A0A3S5AA12</accession>
<organism evidence="1 2">
    <name type="scientific">Protopolystoma xenopodis</name>
    <dbReference type="NCBI Taxonomy" id="117903"/>
    <lineage>
        <taxon>Eukaryota</taxon>
        <taxon>Metazoa</taxon>
        <taxon>Spiralia</taxon>
        <taxon>Lophotrochozoa</taxon>
        <taxon>Platyhelminthes</taxon>
        <taxon>Monogenea</taxon>
        <taxon>Polyopisthocotylea</taxon>
        <taxon>Polystomatidea</taxon>
        <taxon>Polystomatidae</taxon>
        <taxon>Protopolystoma</taxon>
    </lineage>
</organism>
<dbReference type="Proteomes" id="UP000784294">
    <property type="component" value="Unassembled WGS sequence"/>
</dbReference>
<keyword evidence="2" id="KW-1185">Reference proteome</keyword>
<proteinExistence type="predicted"/>
<reference evidence="1" key="1">
    <citation type="submission" date="2018-11" db="EMBL/GenBank/DDBJ databases">
        <authorList>
            <consortium name="Pathogen Informatics"/>
        </authorList>
    </citation>
    <scope>NUCLEOTIDE SEQUENCE</scope>
</reference>
<evidence type="ECO:0000313" key="2">
    <source>
        <dbReference type="Proteomes" id="UP000784294"/>
    </source>
</evidence>
<name>A0A3S5AA12_9PLAT</name>
<dbReference type="Gene3D" id="2.30.180.10">
    <property type="entry name" value="FAS1 domain"/>
    <property type="match status" value="1"/>
</dbReference>
<gene>
    <name evidence="1" type="ORF">PXEA_LOCUS4417</name>
</gene>
<dbReference type="EMBL" id="CAAALY010010487">
    <property type="protein sequence ID" value="VEL10977.1"/>
    <property type="molecule type" value="Genomic_DNA"/>
</dbReference>
<dbReference type="SUPFAM" id="SSF82153">
    <property type="entry name" value="FAS1 domain"/>
    <property type="match status" value="1"/>
</dbReference>
<sequence length="124" mass="13851">MQGYASFNIAASHVYEGFHCSAGLIHSATRLNRVTLPNISPVRSPFILQRSQTTLTCRVESHRGDEASHRLPDGRRALVEVRSIRGACNEERRLLQTDIVALNGVIHIIEEPLVPLEGRFKNLP</sequence>
<dbReference type="AlphaFoldDB" id="A0A3S5AA12"/>